<sequence length="341" mass="37472">MVPRRPVSTASLSGCHKAILELTITWSSSEVTKTGHFVFIAYAKKLISSAVTGFRQGLACCVINSDKSNNNHRFVRSVSPLQISSLCLVDLASPEKLIRLVHALPLLFPLTVAADNCVSTVISPTTPPFILPRRQSCNDPVRFCRLSNFPIFTSDQRHIVNFKFILDSIKQCSPCLDKLPPPSPDRGSCTSRRNCSALKRLHTRPGLGFNENNTLGKKVSRLIHSLQTSGYGIEPWITTDHNGHQTHPVDWLSRDGYLQPGYVQCTRPNSALFKWQVEPSDTGLGPGVGCCATSIMVTMLQQLDDARNNVSNLKVTFSVGTRFGETHRSPVLFAGVNPSST</sequence>
<name>A0AAE1A0G8_9GAST</name>
<keyword evidence="2" id="KW-1185">Reference proteome</keyword>
<dbReference type="AlphaFoldDB" id="A0AAE1A0G8"/>
<dbReference type="EMBL" id="JAWDGP010002895">
    <property type="protein sequence ID" value="KAK3778668.1"/>
    <property type="molecule type" value="Genomic_DNA"/>
</dbReference>
<proteinExistence type="predicted"/>
<accession>A0AAE1A0G8</accession>
<evidence type="ECO:0000313" key="1">
    <source>
        <dbReference type="EMBL" id="KAK3778668.1"/>
    </source>
</evidence>
<reference evidence="1" key="1">
    <citation type="journal article" date="2023" name="G3 (Bethesda)">
        <title>A reference genome for the long-term kleptoplast-retaining sea slug Elysia crispata morphotype clarki.</title>
        <authorList>
            <person name="Eastman K.E."/>
            <person name="Pendleton A.L."/>
            <person name="Shaikh M.A."/>
            <person name="Suttiyut T."/>
            <person name="Ogas R."/>
            <person name="Tomko P."/>
            <person name="Gavelis G."/>
            <person name="Widhalm J.R."/>
            <person name="Wisecaver J.H."/>
        </authorList>
    </citation>
    <scope>NUCLEOTIDE SEQUENCE</scope>
    <source>
        <strain evidence="1">ECLA1</strain>
    </source>
</reference>
<gene>
    <name evidence="1" type="ORF">RRG08_012942</name>
</gene>
<protein>
    <submittedName>
        <fullName evidence="1">Uncharacterized protein</fullName>
    </submittedName>
</protein>
<organism evidence="1 2">
    <name type="scientific">Elysia crispata</name>
    <name type="common">lettuce slug</name>
    <dbReference type="NCBI Taxonomy" id="231223"/>
    <lineage>
        <taxon>Eukaryota</taxon>
        <taxon>Metazoa</taxon>
        <taxon>Spiralia</taxon>
        <taxon>Lophotrochozoa</taxon>
        <taxon>Mollusca</taxon>
        <taxon>Gastropoda</taxon>
        <taxon>Heterobranchia</taxon>
        <taxon>Euthyneura</taxon>
        <taxon>Panpulmonata</taxon>
        <taxon>Sacoglossa</taxon>
        <taxon>Placobranchoidea</taxon>
        <taxon>Plakobranchidae</taxon>
        <taxon>Elysia</taxon>
    </lineage>
</organism>
<comment type="caution">
    <text evidence="1">The sequence shown here is derived from an EMBL/GenBank/DDBJ whole genome shotgun (WGS) entry which is preliminary data.</text>
</comment>
<evidence type="ECO:0000313" key="2">
    <source>
        <dbReference type="Proteomes" id="UP001283361"/>
    </source>
</evidence>
<dbReference type="Proteomes" id="UP001283361">
    <property type="component" value="Unassembled WGS sequence"/>
</dbReference>